<feature type="region of interest" description="Disordered" evidence="1">
    <location>
        <begin position="645"/>
        <end position="945"/>
    </location>
</feature>
<evidence type="ECO:0000256" key="1">
    <source>
        <dbReference type="SAM" id="MobiDB-lite"/>
    </source>
</evidence>
<feature type="region of interest" description="Disordered" evidence="1">
    <location>
        <begin position="487"/>
        <end position="516"/>
    </location>
</feature>
<evidence type="ECO:0000313" key="3">
    <source>
        <dbReference type="Proteomes" id="UP000007115"/>
    </source>
</evidence>
<dbReference type="STRING" id="413071.G9NBB7"/>
<feature type="compositionally biased region" description="Low complexity" evidence="1">
    <location>
        <begin position="97"/>
        <end position="108"/>
    </location>
</feature>
<feature type="region of interest" description="Disordered" evidence="1">
    <location>
        <begin position="243"/>
        <end position="286"/>
    </location>
</feature>
<name>G9NBB7_HYPVG</name>
<feature type="compositionally biased region" description="Basic and acidic residues" evidence="1">
    <location>
        <begin position="818"/>
        <end position="831"/>
    </location>
</feature>
<feature type="compositionally biased region" description="Basic and acidic residues" evidence="1">
    <location>
        <begin position="551"/>
        <end position="564"/>
    </location>
</feature>
<proteinExistence type="predicted"/>
<feature type="compositionally biased region" description="Low complexity" evidence="1">
    <location>
        <begin position="761"/>
        <end position="770"/>
    </location>
</feature>
<feature type="region of interest" description="Disordered" evidence="1">
    <location>
        <begin position="299"/>
        <end position="331"/>
    </location>
</feature>
<feature type="region of interest" description="Disordered" evidence="1">
    <location>
        <begin position="133"/>
        <end position="223"/>
    </location>
</feature>
<feature type="region of interest" description="Disordered" evidence="1">
    <location>
        <begin position="548"/>
        <end position="576"/>
    </location>
</feature>
<dbReference type="RefSeq" id="XP_013950322.1">
    <property type="nucleotide sequence ID" value="XM_014094847.1"/>
</dbReference>
<evidence type="ECO:0008006" key="4">
    <source>
        <dbReference type="Google" id="ProtNLM"/>
    </source>
</evidence>
<feature type="compositionally biased region" description="Polar residues" evidence="1">
    <location>
        <begin position="400"/>
        <end position="415"/>
    </location>
</feature>
<evidence type="ECO:0000313" key="2">
    <source>
        <dbReference type="EMBL" id="EHK16124.1"/>
    </source>
</evidence>
<protein>
    <recommendedName>
        <fullName evidence="4">Protamine P1</fullName>
    </recommendedName>
</protein>
<gene>
    <name evidence="2" type="ORF">TRIVIDRAFT_56655</name>
</gene>
<dbReference type="OMA" id="SDSLECH"/>
<feature type="compositionally biased region" description="Low complexity" evidence="1">
    <location>
        <begin position="318"/>
        <end position="331"/>
    </location>
</feature>
<feature type="compositionally biased region" description="Polar residues" evidence="1">
    <location>
        <begin position="300"/>
        <end position="317"/>
    </location>
</feature>
<feature type="region of interest" description="Disordered" evidence="1">
    <location>
        <begin position="78"/>
        <end position="108"/>
    </location>
</feature>
<sequence>MLPRDSIYCEALFSPQDIYYEGSEDEDYDDAEARRQRYEAAGQQFLAGRVPMLLSATLKGPFEEDSGWVNPWRSKNRTAHLQHQPESQSAVSQYGLRRATPSASASPAARRQAIEILKNAECALPSPESLKQAPFTEARSCPQGKVSSWRDEDISLSSSKDGYESWAASSPSSRKLGKRKSKSSIVMDSTGKRRRVESSEREIETPTSGRRRTRATNVGEQHTKAFLHTSSIYSHIRELTSKLPRQQLSSEDGDSLDSDDDEALISPSSADSPSTNVLNPSSSLASPFAQPSLLRALSPVSLSSAQTPTKQRVPATQSPSRPRSSSGVSLSDLSDLEMLGTGDDIDDVNAHGNTLATESHSREEELPFSEPPEVIEGDNASNTDSVPHAAPPTSSDHEGPTSSSDDASTTHNAQSGFMDGLEASYEIPNGFITPFRATPPTRMVHPIIYDDAEGSNDSSPDSSITALSNAQQLIASQSEAANLARDASGNDNLTKTNSPPKSSALQSLSPRNGRINSRLAPNKIAQPYNSSPVKSSAAVDKALYLQEEDSQQSKENVESMETKENPLPQTMKTNLPISRPNLSEIATDYTCKADCSKADKAQEELMARDAVAPSTTSLVSHLPIEAASPTEMNTAQSNVILNTQDSEEPSLAQEEVSANSQPALPMEENAGLDIPETPTTRDMSEKATNTELTAVLADDHTQTRQQEQENQILTPTEASESLVIPPQSIDTQQPSSEDLPPPTEPVSKRQSTPEPQFAFTSFSSFMSPSPSHRRQIRYSSDKTYNGVASTSHGILVSSKNRAWRGTTPKKRVSWAPLPHEETDGSGDKVSSETDTSSSLSRGRDRAVSPPPPPSTSLASDSLTNRDMKFGDHFAAVADRSKGTQPQSVPTASGHGSCSLSQQAPVTAVQTASPTGITSPPRVNPQREEKGAAKVASSGWDDDNEPTDIVQDIFNEMDDFLQVWDVDAELDEARKAEKAQAAASKKKVETLSEFDMDMGMGMDMDMTALF</sequence>
<feature type="region of interest" description="Disordered" evidence="1">
    <location>
        <begin position="356"/>
        <end position="415"/>
    </location>
</feature>
<feature type="compositionally biased region" description="Polar residues" evidence="1">
    <location>
        <begin position="489"/>
        <end position="510"/>
    </location>
</feature>
<feature type="compositionally biased region" description="Polar residues" evidence="1">
    <location>
        <begin position="81"/>
        <end position="92"/>
    </location>
</feature>
<feature type="compositionally biased region" description="Polar residues" evidence="1">
    <location>
        <begin position="882"/>
        <end position="917"/>
    </location>
</feature>
<reference evidence="2 3" key="1">
    <citation type="journal article" date="2011" name="Genome Biol.">
        <title>Comparative genome sequence analysis underscores mycoparasitism as the ancestral life style of Trichoderma.</title>
        <authorList>
            <person name="Kubicek C.P."/>
            <person name="Herrera-Estrella A."/>
            <person name="Seidl-Seiboth V."/>
            <person name="Martinez D.A."/>
            <person name="Druzhinina I.S."/>
            <person name="Thon M."/>
            <person name="Zeilinger S."/>
            <person name="Casas-Flores S."/>
            <person name="Horwitz B.A."/>
            <person name="Mukherjee P.K."/>
            <person name="Mukherjee M."/>
            <person name="Kredics L."/>
            <person name="Alcaraz L.D."/>
            <person name="Aerts A."/>
            <person name="Antal Z."/>
            <person name="Atanasova L."/>
            <person name="Cervantes-Badillo M.G."/>
            <person name="Challacombe J."/>
            <person name="Chertkov O."/>
            <person name="McCluskey K."/>
            <person name="Coulpier F."/>
            <person name="Deshpande N."/>
            <person name="von Doehren H."/>
            <person name="Ebbole D.J."/>
            <person name="Esquivel-Naranjo E.U."/>
            <person name="Fekete E."/>
            <person name="Flipphi M."/>
            <person name="Glaser F."/>
            <person name="Gomez-Rodriguez E.Y."/>
            <person name="Gruber S."/>
            <person name="Han C."/>
            <person name="Henrissat B."/>
            <person name="Hermosa R."/>
            <person name="Hernandez-Onate M."/>
            <person name="Karaffa L."/>
            <person name="Kosti I."/>
            <person name="Le Crom S."/>
            <person name="Lindquist E."/>
            <person name="Lucas S."/>
            <person name="Luebeck M."/>
            <person name="Luebeck P.S."/>
            <person name="Margeot A."/>
            <person name="Metz B."/>
            <person name="Misra M."/>
            <person name="Nevalainen H."/>
            <person name="Omann M."/>
            <person name="Packer N."/>
            <person name="Perrone G."/>
            <person name="Uresti-Rivera E.E."/>
            <person name="Salamov A."/>
            <person name="Schmoll M."/>
            <person name="Seiboth B."/>
            <person name="Shapiro H."/>
            <person name="Sukno S."/>
            <person name="Tamayo-Ramos J.A."/>
            <person name="Tisch D."/>
            <person name="Wiest A."/>
            <person name="Wilkinson H.H."/>
            <person name="Zhang M."/>
            <person name="Coutinho P.M."/>
            <person name="Kenerley C.M."/>
            <person name="Monte E."/>
            <person name="Baker S.E."/>
            <person name="Grigoriev I.V."/>
        </authorList>
    </citation>
    <scope>NUCLEOTIDE SEQUENCE [LARGE SCALE GENOMIC DNA]</scope>
    <source>
        <strain evidence="3">Gv29-8 / FGSC 10586</strain>
    </source>
</reference>
<accession>G9NBB7</accession>
<keyword evidence="3" id="KW-1185">Reference proteome</keyword>
<dbReference type="VEuPathDB" id="FungiDB:TRIVIDRAFT_56655"/>
<dbReference type="EMBL" id="ABDF02000091">
    <property type="protein sequence ID" value="EHK16124.1"/>
    <property type="molecule type" value="Genomic_DNA"/>
</dbReference>
<dbReference type="Proteomes" id="UP000007115">
    <property type="component" value="Unassembled WGS sequence"/>
</dbReference>
<dbReference type="GeneID" id="25795643"/>
<feature type="compositionally biased region" description="Polar residues" evidence="1">
    <location>
        <begin position="777"/>
        <end position="800"/>
    </location>
</feature>
<organism evidence="2 3">
    <name type="scientific">Hypocrea virens (strain Gv29-8 / FGSC 10586)</name>
    <name type="common">Gliocladium virens</name>
    <name type="synonym">Trichoderma virens</name>
    <dbReference type="NCBI Taxonomy" id="413071"/>
    <lineage>
        <taxon>Eukaryota</taxon>
        <taxon>Fungi</taxon>
        <taxon>Dikarya</taxon>
        <taxon>Ascomycota</taxon>
        <taxon>Pezizomycotina</taxon>
        <taxon>Sordariomycetes</taxon>
        <taxon>Hypocreomycetidae</taxon>
        <taxon>Hypocreales</taxon>
        <taxon>Hypocreaceae</taxon>
        <taxon>Trichoderma</taxon>
    </lineage>
</organism>
<dbReference type="InParanoid" id="G9NBB7"/>
<feature type="compositionally biased region" description="Polar residues" evidence="1">
    <location>
        <begin position="748"/>
        <end position="760"/>
    </location>
</feature>
<dbReference type="eggNOG" id="ENOG502SYKX">
    <property type="taxonomic scope" value="Eukaryota"/>
</dbReference>
<dbReference type="AlphaFoldDB" id="G9NBB7"/>
<feature type="compositionally biased region" description="Polar residues" evidence="1">
    <location>
        <begin position="567"/>
        <end position="576"/>
    </location>
</feature>
<dbReference type="OrthoDB" id="5419922at2759"/>
<feature type="compositionally biased region" description="Polar residues" evidence="1">
    <location>
        <begin position="266"/>
        <end position="285"/>
    </location>
</feature>
<feature type="compositionally biased region" description="Polar residues" evidence="1">
    <location>
        <begin position="703"/>
        <end position="719"/>
    </location>
</feature>
<feature type="compositionally biased region" description="Acidic residues" evidence="1">
    <location>
        <begin position="251"/>
        <end position="263"/>
    </location>
</feature>
<dbReference type="HOGENOM" id="CLU_011503_0_0_1"/>
<feature type="compositionally biased region" description="Polar residues" evidence="1">
    <location>
        <begin position="677"/>
        <end position="692"/>
    </location>
</feature>
<comment type="caution">
    <text evidence="2">The sequence shown here is derived from an EMBL/GenBank/DDBJ whole genome shotgun (WGS) entry which is preliminary data.</text>
</comment>